<dbReference type="Gene3D" id="3.40.710.10">
    <property type="entry name" value="DD-peptidase/beta-lactamase superfamily"/>
    <property type="match status" value="1"/>
</dbReference>
<accession>A0A077EM76</accession>
<dbReference type="HOGENOM" id="CLU_020027_0_1_10"/>
<evidence type="ECO:0000259" key="3">
    <source>
        <dbReference type="Pfam" id="PF00144"/>
    </source>
</evidence>
<keyword evidence="2" id="KW-0472">Membrane</keyword>
<dbReference type="KEGG" id="eao:BD94_2830"/>
<dbReference type="AlphaFoldDB" id="A0A077EM76"/>
<gene>
    <name evidence="4" type="ORF">BD94_2830</name>
</gene>
<dbReference type="PANTHER" id="PTHR46825:SF11">
    <property type="entry name" value="PENICILLIN-BINDING PROTEIN 4"/>
    <property type="match status" value="1"/>
</dbReference>
<dbReference type="InterPro" id="IPR001466">
    <property type="entry name" value="Beta-lactam-related"/>
</dbReference>
<feature type="domain" description="Beta-lactamase-related" evidence="3">
    <location>
        <begin position="21"/>
        <end position="333"/>
    </location>
</feature>
<protein>
    <submittedName>
        <fullName evidence="4">Penicillin-binding protein 4</fullName>
    </submittedName>
</protein>
<dbReference type="SUPFAM" id="SSF56601">
    <property type="entry name" value="beta-lactamase/transpeptidase-like"/>
    <property type="match status" value="1"/>
</dbReference>
<dbReference type="InterPro" id="IPR050491">
    <property type="entry name" value="AmpC-like"/>
</dbReference>
<dbReference type="RefSeq" id="WP_024565827.1">
    <property type="nucleotide sequence ID" value="NZ_CP007547.1"/>
</dbReference>
<dbReference type="EMBL" id="CP007547">
    <property type="protein sequence ID" value="AIL46605.1"/>
    <property type="molecule type" value="Genomic_DNA"/>
</dbReference>
<dbReference type="Proteomes" id="UP000028933">
    <property type="component" value="Chromosome"/>
</dbReference>
<proteinExistence type="predicted"/>
<dbReference type="eggNOG" id="COG1680">
    <property type="taxonomic scope" value="Bacteria"/>
</dbReference>
<organism evidence="4 5">
    <name type="scientific">Elizabethkingia anophelis NUHP1</name>
    <dbReference type="NCBI Taxonomy" id="1338011"/>
    <lineage>
        <taxon>Bacteria</taxon>
        <taxon>Pseudomonadati</taxon>
        <taxon>Bacteroidota</taxon>
        <taxon>Flavobacteriia</taxon>
        <taxon>Flavobacteriales</taxon>
        <taxon>Weeksellaceae</taxon>
        <taxon>Elizabethkingia</taxon>
    </lineage>
</organism>
<evidence type="ECO:0000313" key="5">
    <source>
        <dbReference type="Proteomes" id="UP000028933"/>
    </source>
</evidence>
<dbReference type="InterPro" id="IPR012338">
    <property type="entry name" value="Beta-lactam/transpept-like"/>
</dbReference>
<name>A0A077EM76_9FLAO</name>
<reference evidence="4" key="2">
    <citation type="journal article" date="2015" name="Genome Biol. Evol.">
        <title>Complete Genome Sequence and Transcriptomic Analysis of the Novel Pathogen Elizabethkingia anophelis in Response to Oxidative Stress.</title>
        <authorList>
            <person name="Li Y."/>
            <person name="Liu Y."/>
            <person name="Chew S.C."/>
            <person name="Tay M."/>
            <person name="Salido M.M."/>
            <person name="Teo J."/>
            <person name="Lauro F.M."/>
            <person name="Givskov M."/>
            <person name="Yang L."/>
        </authorList>
    </citation>
    <scope>NUCLEOTIDE SEQUENCE</scope>
    <source>
        <strain evidence="4">NUHP1</strain>
    </source>
</reference>
<evidence type="ECO:0000256" key="2">
    <source>
        <dbReference type="ARBA" id="ARBA00023136"/>
    </source>
</evidence>
<evidence type="ECO:0000313" key="4">
    <source>
        <dbReference type="EMBL" id="AIL46605.1"/>
    </source>
</evidence>
<dbReference type="STRING" id="1338011.BD94_2830"/>
<reference evidence="4" key="1">
    <citation type="journal article" date="2013" name="Lancet">
        <title>First case of E anophelis outbreak in an intensive-care unit.</title>
        <authorList>
            <person name="Teo J."/>
            <person name="Tan S.Y."/>
            <person name="Tay M."/>
            <person name="Ding Y."/>
            <person name="Kjelleberg S."/>
            <person name="Givskov M."/>
            <person name="Lin R.T."/>
            <person name="Yang L."/>
        </authorList>
    </citation>
    <scope>NUCLEOTIDE SEQUENCE [LARGE SCALE GENOMIC DNA]</scope>
    <source>
        <strain evidence="4">NUHP1</strain>
    </source>
</reference>
<dbReference type="GO" id="GO:0016020">
    <property type="term" value="C:membrane"/>
    <property type="evidence" value="ECO:0007669"/>
    <property type="project" value="UniProtKB-SubCell"/>
</dbReference>
<dbReference type="Pfam" id="PF00144">
    <property type="entry name" value="Beta-lactamase"/>
    <property type="match status" value="1"/>
</dbReference>
<dbReference type="PANTHER" id="PTHR46825">
    <property type="entry name" value="D-ALANYL-D-ALANINE-CARBOXYPEPTIDASE/ENDOPEPTIDASE AMPH"/>
    <property type="match status" value="1"/>
</dbReference>
<evidence type="ECO:0000256" key="1">
    <source>
        <dbReference type="ARBA" id="ARBA00004370"/>
    </source>
</evidence>
<sequence>MKNVFDILENYIKKIKFNGNIMIAERRKVLYAGSFGNNYHPEEKRELSRSSVFELASVSKPFTAFAMLKVMDVYHLSLHTDVKYFLPDFPYEGISVFQLLNHTSGLPDYMELFEEFWDKTIIADNSDVLGLLIALRPKVYFNPGERWDYCNTGYVILAVIMEKITGFSFPEVLKKYIFRPLDMKNTMVYNRRKKPQLIPDYAFGVSNDPETGKLKLPDKIKGEEYVYYLDGIQGDGTVNSTLDDLLIWNNAILEQYLVDEKYLDLMFEPTINNDGQVFPYGLGWELDEKKNGEKQVYHTGGWPGYFTYNSLYLNSGISVILLCNKPDSEDVENEMLQKLEDAAFGKKSPRTLYS</sequence>
<comment type="subcellular location">
    <subcellularLocation>
        <location evidence="1">Membrane</location>
    </subcellularLocation>
</comment>